<dbReference type="PANTHER" id="PTHR15002:SF0">
    <property type="entry name" value="RIBOSOMAL BIOGENESIS PROTEIN LAS1L"/>
    <property type="match status" value="1"/>
</dbReference>
<dbReference type="GO" id="GO:0004519">
    <property type="term" value="F:endonuclease activity"/>
    <property type="evidence" value="ECO:0007669"/>
    <property type="project" value="InterPro"/>
</dbReference>
<accession>A0A1L9RR34</accession>
<feature type="compositionally biased region" description="Basic and acidic residues" evidence="1">
    <location>
        <begin position="354"/>
        <end position="367"/>
    </location>
</feature>
<evidence type="ECO:0000313" key="2">
    <source>
        <dbReference type="EMBL" id="OJJ37333.1"/>
    </source>
</evidence>
<dbReference type="EMBL" id="KV878211">
    <property type="protein sequence ID" value="OJJ37333.1"/>
    <property type="molecule type" value="Genomic_DNA"/>
</dbReference>
<dbReference type="PANTHER" id="PTHR15002">
    <property type="entry name" value="RIBOSOMAL BIOGENESIS PROTEIN LAS1L"/>
    <property type="match status" value="1"/>
</dbReference>
<dbReference type="VEuPathDB" id="FungiDB:ASPWEDRAFT_26733"/>
<dbReference type="OrthoDB" id="515692at2759"/>
<dbReference type="GeneID" id="63748735"/>
<dbReference type="GO" id="GO:0000460">
    <property type="term" value="P:maturation of 5.8S rRNA"/>
    <property type="evidence" value="ECO:0007669"/>
    <property type="project" value="TreeGrafter"/>
</dbReference>
<dbReference type="GO" id="GO:0000470">
    <property type="term" value="P:maturation of LSU-rRNA"/>
    <property type="evidence" value="ECO:0007669"/>
    <property type="project" value="TreeGrafter"/>
</dbReference>
<protein>
    <recommendedName>
        <fullName evidence="4">Cell morphogenesis protein Las1</fullName>
    </recommendedName>
</protein>
<dbReference type="GO" id="GO:0090730">
    <property type="term" value="C:Las1 complex"/>
    <property type="evidence" value="ECO:0007669"/>
    <property type="project" value="InterPro"/>
</dbReference>
<evidence type="ECO:0000256" key="1">
    <source>
        <dbReference type="SAM" id="MobiDB-lite"/>
    </source>
</evidence>
<proteinExistence type="predicted"/>
<reference evidence="3" key="1">
    <citation type="journal article" date="2017" name="Genome Biol.">
        <title>Comparative genomics reveals high biological diversity and specific adaptations in the industrially and medically important fungal genus Aspergillus.</title>
        <authorList>
            <person name="de Vries R.P."/>
            <person name="Riley R."/>
            <person name="Wiebenga A."/>
            <person name="Aguilar-Osorio G."/>
            <person name="Amillis S."/>
            <person name="Uchima C.A."/>
            <person name="Anderluh G."/>
            <person name="Asadollahi M."/>
            <person name="Askin M."/>
            <person name="Barry K."/>
            <person name="Battaglia E."/>
            <person name="Bayram O."/>
            <person name="Benocci T."/>
            <person name="Braus-Stromeyer S.A."/>
            <person name="Caldana C."/>
            <person name="Canovas D."/>
            <person name="Cerqueira G.C."/>
            <person name="Chen F."/>
            <person name="Chen W."/>
            <person name="Choi C."/>
            <person name="Clum A."/>
            <person name="Dos Santos R.A."/>
            <person name="Damasio A.R."/>
            <person name="Diallinas G."/>
            <person name="Emri T."/>
            <person name="Fekete E."/>
            <person name="Flipphi M."/>
            <person name="Freyberg S."/>
            <person name="Gallo A."/>
            <person name="Gournas C."/>
            <person name="Habgood R."/>
            <person name="Hainaut M."/>
            <person name="Harispe M.L."/>
            <person name="Henrissat B."/>
            <person name="Hilden K.S."/>
            <person name="Hope R."/>
            <person name="Hossain A."/>
            <person name="Karabika E."/>
            <person name="Karaffa L."/>
            <person name="Karanyi Z."/>
            <person name="Krasevec N."/>
            <person name="Kuo A."/>
            <person name="Kusch H."/>
            <person name="LaButti K."/>
            <person name="Lagendijk E.L."/>
            <person name="Lapidus A."/>
            <person name="Levasseur A."/>
            <person name="Lindquist E."/>
            <person name="Lipzen A."/>
            <person name="Logrieco A.F."/>
            <person name="MacCabe A."/>
            <person name="Maekelae M.R."/>
            <person name="Malavazi I."/>
            <person name="Melin P."/>
            <person name="Meyer V."/>
            <person name="Mielnichuk N."/>
            <person name="Miskei M."/>
            <person name="Molnar A.P."/>
            <person name="Mule G."/>
            <person name="Ngan C.Y."/>
            <person name="Orejas M."/>
            <person name="Orosz E."/>
            <person name="Ouedraogo J.P."/>
            <person name="Overkamp K.M."/>
            <person name="Park H.-S."/>
            <person name="Perrone G."/>
            <person name="Piumi F."/>
            <person name="Punt P.J."/>
            <person name="Ram A.F."/>
            <person name="Ramon A."/>
            <person name="Rauscher S."/>
            <person name="Record E."/>
            <person name="Riano-Pachon D.M."/>
            <person name="Robert V."/>
            <person name="Roehrig J."/>
            <person name="Ruller R."/>
            <person name="Salamov A."/>
            <person name="Salih N.S."/>
            <person name="Samson R.A."/>
            <person name="Sandor E."/>
            <person name="Sanguinetti M."/>
            <person name="Schuetze T."/>
            <person name="Sepcic K."/>
            <person name="Shelest E."/>
            <person name="Sherlock G."/>
            <person name="Sophianopoulou V."/>
            <person name="Squina F.M."/>
            <person name="Sun H."/>
            <person name="Susca A."/>
            <person name="Todd R.B."/>
            <person name="Tsang A."/>
            <person name="Unkles S.E."/>
            <person name="van de Wiele N."/>
            <person name="van Rossen-Uffink D."/>
            <person name="Oliveira J.V."/>
            <person name="Vesth T.C."/>
            <person name="Visser J."/>
            <person name="Yu J.-H."/>
            <person name="Zhou M."/>
            <person name="Andersen M.R."/>
            <person name="Archer D.B."/>
            <person name="Baker S.E."/>
            <person name="Benoit I."/>
            <person name="Brakhage A.A."/>
            <person name="Braus G.H."/>
            <person name="Fischer R."/>
            <person name="Frisvad J.C."/>
            <person name="Goldman G.H."/>
            <person name="Houbraken J."/>
            <person name="Oakley B."/>
            <person name="Pocsi I."/>
            <person name="Scazzocchio C."/>
            <person name="Seiboth B."/>
            <person name="vanKuyk P.A."/>
            <person name="Wortman J."/>
            <person name="Dyer P.S."/>
            <person name="Grigoriev I.V."/>
        </authorList>
    </citation>
    <scope>NUCLEOTIDE SEQUENCE [LARGE SCALE GENOMIC DNA]</scope>
    <source>
        <strain evidence="3">DTO 134E9</strain>
    </source>
</reference>
<sequence>MAKVIFTPWKGQSQLLAVRSQFYPPPSYDGPDMRSKACAVVGAWKLRGNLPHPVEATALLTDAILHDDAQKNSIFSIRATYSAAFCRFVTGLVDSKLHGQRKTMFQRATDLGLPASFVELRHEATHRELPSLIVLRNAAQRSLEWLWDYYWAKVEADADSVSPQPGLNPATEGVEDEEVKTAVLSTLEQFQGTGEPLRKKRKVQDEQASIAMQLISICKDFGRGAVILSRVLIDGGILIPKGRKLGDSLNEVYAKWDQFLQMVVTGHPTFLTAWTEEMVNDLAFTRALNPKSNSYCEGVYMWLDHVLNSKQWKTGRRLLSLGYIRTVCTESPNHWTSLLKENLKDNDLSSTSASDRKRDTTVKKAATPDDLKELSKHGWESLDIWDSRPLGIV</sequence>
<feature type="region of interest" description="Disordered" evidence="1">
    <location>
        <begin position="347"/>
        <end position="367"/>
    </location>
</feature>
<dbReference type="Proteomes" id="UP000184383">
    <property type="component" value="Unassembled WGS sequence"/>
</dbReference>
<dbReference type="AlphaFoldDB" id="A0A1L9RR34"/>
<name>A0A1L9RR34_ASPWE</name>
<keyword evidence="3" id="KW-1185">Reference proteome</keyword>
<dbReference type="GO" id="GO:0030687">
    <property type="term" value="C:preribosome, large subunit precursor"/>
    <property type="evidence" value="ECO:0007669"/>
    <property type="project" value="TreeGrafter"/>
</dbReference>
<dbReference type="Pfam" id="PF04031">
    <property type="entry name" value="Las1"/>
    <property type="match status" value="1"/>
</dbReference>
<gene>
    <name evidence="2" type="ORF">ASPWEDRAFT_26733</name>
</gene>
<dbReference type="InterPro" id="IPR007174">
    <property type="entry name" value="Las1"/>
</dbReference>
<organism evidence="2 3">
    <name type="scientific">Aspergillus wentii DTO 134E9</name>
    <dbReference type="NCBI Taxonomy" id="1073089"/>
    <lineage>
        <taxon>Eukaryota</taxon>
        <taxon>Fungi</taxon>
        <taxon>Dikarya</taxon>
        <taxon>Ascomycota</taxon>
        <taxon>Pezizomycotina</taxon>
        <taxon>Eurotiomycetes</taxon>
        <taxon>Eurotiomycetidae</taxon>
        <taxon>Eurotiales</taxon>
        <taxon>Aspergillaceae</taxon>
        <taxon>Aspergillus</taxon>
        <taxon>Aspergillus subgen. Cremei</taxon>
    </lineage>
</organism>
<evidence type="ECO:0000313" key="3">
    <source>
        <dbReference type="Proteomes" id="UP000184383"/>
    </source>
</evidence>
<evidence type="ECO:0008006" key="4">
    <source>
        <dbReference type="Google" id="ProtNLM"/>
    </source>
</evidence>
<dbReference type="STRING" id="1073089.A0A1L9RR34"/>
<dbReference type="RefSeq" id="XP_040691009.1">
    <property type="nucleotide sequence ID" value="XM_040832887.1"/>
</dbReference>